<protein>
    <submittedName>
        <fullName evidence="1">B46bb0b0-6a0a-4e96-98fb-81886a2e45d2</fullName>
    </submittedName>
</protein>
<proteinExistence type="predicted"/>
<organism evidence="1 2">
    <name type="scientific">Thermothielavioides terrestris</name>
    <dbReference type="NCBI Taxonomy" id="2587410"/>
    <lineage>
        <taxon>Eukaryota</taxon>
        <taxon>Fungi</taxon>
        <taxon>Dikarya</taxon>
        <taxon>Ascomycota</taxon>
        <taxon>Pezizomycotina</taxon>
        <taxon>Sordariomycetes</taxon>
        <taxon>Sordariomycetidae</taxon>
        <taxon>Sordariales</taxon>
        <taxon>Chaetomiaceae</taxon>
        <taxon>Thermothielavioides</taxon>
    </lineage>
</organism>
<reference evidence="1 2" key="1">
    <citation type="submission" date="2018-04" db="EMBL/GenBank/DDBJ databases">
        <authorList>
            <person name="Huttner S."/>
            <person name="Dainat J."/>
        </authorList>
    </citation>
    <scope>NUCLEOTIDE SEQUENCE [LARGE SCALE GENOMIC DNA]</scope>
</reference>
<name>A0A3S4D0A9_9PEZI</name>
<dbReference type="EMBL" id="OUUZ01000001">
    <property type="protein sequence ID" value="SPQ18980.1"/>
    <property type="molecule type" value="Genomic_DNA"/>
</dbReference>
<dbReference type="Proteomes" id="UP000289323">
    <property type="component" value="Unassembled WGS sequence"/>
</dbReference>
<evidence type="ECO:0000313" key="2">
    <source>
        <dbReference type="Proteomes" id="UP000289323"/>
    </source>
</evidence>
<accession>A0A3S4D0A9</accession>
<evidence type="ECO:0000313" key="1">
    <source>
        <dbReference type="EMBL" id="SPQ18980.1"/>
    </source>
</evidence>
<dbReference type="AlphaFoldDB" id="A0A3S4D0A9"/>
<sequence>MRSSRLQNVAAGLGSRISSNDFWRKTMLLMVETGELACEAVKPRSVLLAREDADDDVDDVDSDRRNEVRRLCGEKRAVMAWKREVCIVSARRQG</sequence>
<gene>
    <name evidence="1" type="ORF">TT172_LOCUS1399</name>
</gene>